<protein>
    <submittedName>
        <fullName evidence="2">Uncharacterized protein</fullName>
    </submittedName>
</protein>
<keyword evidence="3" id="KW-1185">Reference proteome</keyword>
<name>A0A7J9FS20_9ROSI</name>
<comment type="caution">
    <text evidence="2">The sequence shown here is derived from an EMBL/GenBank/DDBJ whole genome shotgun (WGS) entry which is preliminary data.</text>
</comment>
<dbReference type="Proteomes" id="UP000593568">
    <property type="component" value="Unassembled WGS sequence"/>
</dbReference>
<reference evidence="2 3" key="1">
    <citation type="journal article" date="2019" name="Genome Biol. Evol.">
        <title>Insights into the evolution of the New World diploid cottons (Gossypium, subgenus Houzingenia) based on genome sequencing.</title>
        <authorList>
            <person name="Grover C.E."/>
            <person name="Arick M.A. 2nd"/>
            <person name="Thrash A."/>
            <person name="Conover J.L."/>
            <person name="Sanders W.S."/>
            <person name="Peterson D.G."/>
            <person name="Frelichowski J.E."/>
            <person name="Scheffler J.A."/>
            <person name="Scheffler B.E."/>
            <person name="Wendel J.F."/>
        </authorList>
    </citation>
    <scope>NUCLEOTIDE SEQUENCE [LARGE SCALE GENOMIC DNA]</scope>
    <source>
        <strain evidence="2">8</strain>
        <tissue evidence="2">Leaf</tissue>
    </source>
</reference>
<evidence type="ECO:0000313" key="3">
    <source>
        <dbReference type="Proteomes" id="UP000593568"/>
    </source>
</evidence>
<organism evidence="2 3">
    <name type="scientific">Gossypium trilobum</name>
    <dbReference type="NCBI Taxonomy" id="34281"/>
    <lineage>
        <taxon>Eukaryota</taxon>
        <taxon>Viridiplantae</taxon>
        <taxon>Streptophyta</taxon>
        <taxon>Embryophyta</taxon>
        <taxon>Tracheophyta</taxon>
        <taxon>Spermatophyta</taxon>
        <taxon>Magnoliopsida</taxon>
        <taxon>eudicotyledons</taxon>
        <taxon>Gunneridae</taxon>
        <taxon>Pentapetalae</taxon>
        <taxon>rosids</taxon>
        <taxon>malvids</taxon>
        <taxon>Malvales</taxon>
        <taxon>Malvaceae</taxon>
        <taxon>Malvoideae</taxon>
        <taxon>Gossypium</taxon>
    </lineage>
</organism>
<feature type="compositionally biased region" description="Basic residues" evidence="1">
    <location>
        <begin position="103"/>
        <end position="122"/>
    </location>
</feature>
<evidence type="ECO:0000256" key="1">
    <source>
        <dbReference type="SAM" id="MobiDB-lite"/>
    </source>
</evidence>
<dbReference type="EMBL" id="JABEZW010226910">
    <property type="protein sequence ID" value="MBA0787968.1"/>
    <property type="molecule type" value="Genomic_DNA"/>
</dbReference>
<proteinExistence type="predicted"/>
<accession>A0A7J9FS20</accession>
<gene>
    <name evidence="2" type="ORF">Gotri_006796</name>
</gene>
<dbReference type="AlphaFoldDB" id="A0A7J9FS20"/>
<sequence>MESTSNWRAFSTAVRNTRLVELWVELRGTTREARRYYIIVRSTLRSRDVIRRHRRHILHSAKGPGQLTDVGCQVRVEVMNFVATMKLERAAHGGHAGEGQQRWKIRAKRQHQLPQQHRKGRGHPSGSLSTPAEDAPSVAMQYPVIDAKPHVGTDANICTATNDDTDAVVDNNVDG</sequence>
<evidence type="ECO:0000313" key="2">
    <source>
        <dbReference type="EMBL" id="MBA0787968.1"/>
    </source>
</evidence>
<feature type="region of interest" description="Disordered" evidence="1">
    <location>
        <begin position="91"/>
        <end position="135"/>
    </location>
</feature>